<keyword evidence="1" id="KW-0812">Transmembrane</keyword>
<organism evidence="2 3">
    <name type="scientific">Candidatus Shapirobacteria bacterium CG10_big_fil_rev_8_21_14_0_10_40_9</name>
    <dbReference type="NCBI Taxonomy" id="1974888"/>
    <lineage>
        <taxon>Bacteria</taxon>
        <taxon>Candidatus Shapironibacteriota</taxon>
    </lineage>
</organism>
<name>A0A2M8L314_9BACT</name>
<sequence length="497" mass="57371">MVQKRKIWLPLWLILGLGLAFLLRLPSLFEPYSYGDECIYLTLGQAARQGLTLYGQIHDNKPPLLYLLAALSGNLFWFRTILLFWGLATIFLFYKLAQIFFPKKEKLIKISTLSFAFFSSIPLFEGGVANAEVFLILFTIAGILRIFCGKKQSKWVFFSAGIFFSLAMLFKVPAVFDFVAALVFITILFWDTKKKNYKLPRPPCFATRSGQVITNYFFLALGFILPILASLAYFWSQGALNQYLTAAFFQNLPYLSSWGGSPRLRFGFLVLFVGLALWKRKEIGNSLLFILIWFAFSLFGATLSGRPYPHYLVQSLPSLCFLLAFFFSKLKPKEHLFLSVSLAIFLLTLFYFRFWVYSPFSPYKNFLLFATKRYSQEKYFASFGQKVERDYQLAQFLTLHTQKNEKVFIWGDSPCIYALSRRLPVGRYTVAYHIADFDGFEETASALEKEKPGFIIDLQDETKPFPELREILAKNYSLFKTIDGAKILVLYYIYGGR</sequence>
<dbReference type="AlphaFoldDB" id="A0A2M8L314"/>
<gene>
    <name evidence="2" type="ORF">COU95_03150</name>
</gene>
<proteinExistence type="predicted"/>
<accession>A0A2M8L314</accession>
<feature type="transmembrane region" description="Helical" evidence="1">
    <location>
        <begin position="130"/>
        <end position="148"/>
    </location>
</feature>
<feature type="transmembrane region" description="Helical" evidence="1">
    <location>
        <begin position="311"/>
        <end position="328"/>
    </location>
</feature>
<evidence type="ECO:0008006" key="4">
    <source>
        <dbReference type="Google" id="ProtNLM"/>
    </source>
</evidence>
<evidence type="ECO:0000313" key="3">
    <source>
        <dbReference type="Proteomes" id="UP000231474"/>
    </source>
</evidence>
<protein>
    <recommendedName>
        <fullName evidence="4">Glycosyltransferase RgtA/B/C/D-like domain-containing protein</fullName>
    </recommendedName>
</protein>
<evidence type="ECO:0000313" key="2">
    <source>
        <dbReference type="EMBL" id="PJE67315.1"/>
    </source>
</evidence>
<feature type="transmembrane region" description="Helical" evidence="1">
    <location>
        <begin position="213"/>
        <end position="235"/>
    </location>
</feature>
<feature type="transmembrane region" description="Helical" evidence="1">
    <location>
        <begin position="76"/>
        <end position="94"/>
    </location>
</feature>
<feature type="transmembrane region" description="Helical" evidence="1">
    <location>
        <begin position="7"/>
        <end position="25"/>
    </location>
</feature>
<feature type="transmembrane region" description="Helical" evidence="1">
    <location>
        <begin position="176"/>
        <end position="192"/>
    </location>
</feature>
<comment type="caution">
    <text evidence="2">The sequence shown here is derived from an EMBL/GenBank/DDBJ whole genome shotgun (WGS) entry which is preliminary data.</text>
</comment>
<keyword evidence="1" id="KW-1133">Transmembrane helix</keyword>
<feature type="transmembrane region" description="Helical" evidence="1">
    <location>
        <begin position="287"/>
        <end position="305"/>
    </location>
</feature>
<keyword evidence="1" id="KW-0472">Membrane</keyword>
<feature type="transmembrane region" description="Helical" evidence="1">
    <location>
        <begin position="106"/>
        <end position="124"/>
    </location>
</feature>
<feature type="transmembrane region" description="Helical" evidence="1">
    <location>
        <begin position="335"/>
        <end position="356"/>
    </location>
</feature>
<dbReference type="EMBL" id="PFEK01000062">
    <property type="protein sequence ID" value="PJE67315.1"/>
    <property type="molecule type" value="Genomic_DNA"/>
</dbReference>
<feature type="transmembrane region" description="Helical" evidence="1">
    <location>
        <begin position="155"/>
        <end position="170"/>
    </location>
</feature>
<reference evidence="3" key="1">
    <citation type="submission" date="2017-09" db="EMBL/GenBank/DDBJ databases">
        <title>Depth-based differentiation of microbial function through sediment-hosted aquifers and enrichment of novel symbionts in the deep terrestrial subsurface.</title>
        <authorList>
            <person name="Probst A.J."/>
            <person name="Ladd B."/>
            <person name="Jarett J.K."/>
            <person name="Geller-Mcgrath D.E."/>
            <person name="Sieber C.M.K."/>
            <person name="Emerson J.B."/>
            <person name="Anantharaman K."/>
            <person name="Thomas B.C."/>
            <person name="Malmstrom R."/>
            <person name="Stieglmeier M."/>
            <person name="Klingl A."/>
            <person name="Woyke T."/>
            <person name="Ryan C.M."/>
            <person name="Banfield J.F."/>
        </authorList>
    </citation>
    <scope>NUCLEOTIDE SEQUENCE [LARGE SCALE GENOMIC DNA]</scope>
</reference>
<dbReference type="Proteomes" id="UP000231474">
    <property type="component" value="Unassembled WGS sequence"/>
</dbReference>
<feature type="transmembrane region" description="Helical" evidence="1">
    <location>
        <begin position="255"/>
        <end position="278"/>
    </location>
</feature>
<evidence type="ECO:0000256" key="1">
    <source>
        <dbReference type="SAM" id="Phobius"/>
    </source>
</evidence>